<dbReference type="EMBL" id="CADCTD010000040">
    <property type="protein sequence ID" value="CAA9231086.1"/>
    <property type="molecule type" value="Genomic_DNA"/>
</dbReference>
<feature type="compositionally biased region" description="Low complexity" evidence="1">
    <location>
        <begin position="19"/>
        <end position="38"/>
    </location>
</feature>
<organism evidence="2">
    <name type="scientific">uncultured Craurococcus sp</name>
    <dbReference type="NCBI Taxonomy" id="1135998"/>
    <lineage>
        <taxon>Bacteria</taxon>
        <taxon>Pseudomonadati</taxon>
        <taxon>Pseudomonadota</taxon>
        <taxon>Alphaproteobacteria</taxon>
        <taxon>Acetobacterales</taxon>
        <taxon>Acetobacteraceae</taxon>
        <taxon>Craurococcus</taxon>
        <taxon>environmental samples</taxon>
    </lineage>
</organism>
<feature type="non-terminal residue" evidence="2">
    <location>
        <position position="321"/>
    </location>
</feature>
<dbReference type="AlphaFoldDB" id="A0A6J4HSZ1"/>
<feature type="compositionally biased region" description="Basic and acidic residues" evidence="1">
    <location>
        <begin position="184"/>
        <end position="195"/>
    </location>
</feature>
<feature type="compositionally biased region" description="Low complexity" evidence="1">
    <location>
        <begin position="307"/>
        <end position="321"/>
    </location>
</feature>
<feature type="compositionally biased region" description="Basic and acidic residues" evidence="1">
    <location>
        <begin position="62"/>
        <end position="73"/>
    </location>
</feature>
<evidence type="ECO:0000256" key="1">
    <source>
        <dbReference type="SAM" id="MobiDB-lite"/>
    </source>
</evidence>
<name>A0A6J4HSZ1_9PROT</name>
<gene>
    <name evidence="2" type="ORF">AVDCRST_MAG27-967</name>
</gene>
<feature type="region of interest" description="Disordered" evidence="1">
    <location>
        <begin position="19"/>
        <end position="99"/>
    </location>
</feature>
<feature type="compositionally biased region" description="Basic residues" evidence="1">
    <location>
        <begin position="260"/>
        <end position="276"/>
    </location>
</feature>
<proteinExistence type="predicted"/>
<feature type="non-terminal residue" evidence="2">
    <location>
        <position position="1"/>
    </location>
</feature>
<feature type="compositionally biased region" description="Gly residues" evidence="1">
    <location>
        <begin position="196"/>
        <end position="209"/>
    </location>
</feature>
<feature type="region of interest" description="Disordered" evidence="1">
    <location>
        <begin position="250"/>
        <end position="321"/>
    </location>
</feature>
<reference evidence="2" key="1">
    <citation type="submission" date="2020-02" db="EMBL/GenBank/DDBJ databases">
        <authorList>
            <person name="Meier V. D."/>
        </authorList>
    </citation>
    <scope>NUCLEOTIDE SEQUENCE</scope>
    <source>
        <strain evidence="2">AVDCRST_MAG27</strain>
    </source>
</reference>
<feature type="compositionally biased region" description="Low complexity" evidence="1">
    <location>
        <begin position="159"/>
        <end position="177"/>
    </location>
</feature>
<feature type="compositionally biased region" description="Basic and acidic residues" evidence="1">
    <location>
        <begin position="83"/>
        <end position="95"/>
    </location>
</feature>
<feature type="region of interest" description="Disordered" evidence="1">
    <location>
        <begin position="137"/>
        <end position="235"/>
    </location>
</feature>
<accession>A0A6J4HSZ1</accession>
<evidence type="ECO:0000313" key="2">
    <source>
        <dbReference type="EMBL" id="CAA9231086.1"/>
    </source>
</evidence>
<feature type="compositionally biased region" description="Low complexity" evidence="1">
    <location>
        <begin position="210"/>
        <end position="223"/>
    </location>
</feature>
<protein>
    <submittedName>
        <fullName evidence="2">BUG/TctC family periplasmic protein</fullName>
    </submittedName>
</protein>
<sequence>DRDHPPRCLGCRLRQLGGTRARRLPGPAGALAGRLSAGGRDGCAGAPRRAEHGGAARRAGRHREPAGGGDQHRGGGRGQCGAGRHDRLHRRERDAGLQPGALQAAALRCGYRAPAARADGAVPPGALHQACRRRGDSGGFRRGGEGPDDGLCLAGNRLAAPPGDGAAGQGPWDQAQPRALSRHGAGDDRPDERHGGGGGARHGGGGGGDPQRQGPAAGAAVRGAAGGSAGAADGAGSLWARGLRGLCLAGADGAGADAGRHRRPPLPRPRGQRRRAGGAGADAGDRARPAQRRAGGAAGDDRGGAGDLLAADQGAGAQPRL</sequence>